<dbReference type="CDD" id="cd06587">
    <property type="entry name" value="VOC"/>
    <property type="match status" value="1"/>
</dbReference>
<feature type="domain" description="VOC" evidence="1">
    <location>
        <begin position="2"/>
        <end position="111"/>
    </location>
</feature>
<evidence type="ECO:0000259" key="1">
    <source>
        <dbReference type="PROSITE" id="PS51819"/>
    </source>
</evidence>
<sequence>MAIDLYAGIPVTDFAAALEWYSRLFGCPPDLLAGESEAVWDLAEHRSVYIRVQPTHAGHAMHNIFVDDLDAVIDELEKQGLQPAKLETYPNGVRKATYYDPDGNETGFGGGPLDT</sequence>
<protein>
    <submittedName>
        <fullName evidence="2">VOC family protein</fullName>
    </submittedName>
</protein>
<dbReference type="AlphaFoldDB" id="A0A848KI85"/>
<organism evidence="2 3">
    <name type="scientific">Antrihabitans stalactiti</name>
    <dbReference type="NCBI Taxonomy" id="2584121"/>
    <lineage>
        <taxon>Bacteria</taxon>
        <taxon>Bacillati</taxon>
        <taxon>Actinomycetota</taxon>
        <taxon>Actinomycetes</taxon>
        <taxon>Mycobacteriales</taxon>
        <taxon>Nocardiaceae</taxon>
        <taxon>Antrihabitans</taxon>
    </lineage>
</organism>
<evidence type="ECO:0000313" key="2">
    <source>
        <dbReference type="EMBL" id="NMN96402.1"/>
    </source>
</evidence>
<dbReference type="PROSITE" id="PS51819">
    <property type="entry name" value="VOC"/>
    <property type="match status" value="1"/>
</dbReference>
<gene>
    <name evidence="2" type="ORF">FGL95_15280</name>
</gene>
<dbReference type="Proteomes" id="UP000535543">
    <property type="component" value="Unassembled WGS sequence"/>
</dbReference>
<dbReference type="Gene3D" id="3.10.180.10">
    <property type="entry name" value="2,3-Dihydroxybiphenyl 1,2-Dioxygenase, domain 1"/>
    <property type="match status" value="1"/>
</dbReference>
<dbReference type="EMBL" id="VCQU01000005">
    <property type="protein sequence ID" value="NMN96402.1"/>
    <property type="molecule type" value="Genomic_DNA"/>
</dbReference>
<dbReference type="SUPFAM" id="SSF54593">
    <property type="entry name" value="Glyoxalase/Bleomycin resistance protein/Dihydroxybiphenyl dioxygenase"/>
    <property type="match status" value="1"/>
</dbReference>
<comment type="caution">
    <text evidence="2">The sequence shown here is derived from an EMBL/GenBank/DDBJ whole genome shotgun (WGS) entry which is preliminary data.</text>
</comment>
<evidence type="ECO:0000313" key="3">
    <source>
        <dbReference type="Proteomes" id="UP000535543"/>
    </source>
</evidence>
<proteinExistence type="predicted"/>
<dbReference type="InterPro" id="IPR004360">
    <property type="entry name" value="Glyas_Fos-R_dOase_dom"/>
</dbReference>
<keyword evidence="3" id="KW-1185">Reference proteome</keyword>
<dbReference type="RefSeq" id="WP_169588326.1">
    <property type="nucleotide sequence ID" value="NZ_VCQU01000005.1"/>
</dbReference>
<accession>A0A848KI85</accession>
<name>A0A848KI85_9NOCA</name>
<dbReference type="InterPro" id="IPR029068">
    <property type="entry name" value="Glyas_Bleomycin-R_OHBP_Dase"/>
</dbReference>
<reference evidence="2 3" key="1">
    <citation type="submission" date="2019-05" db="EMBL/GenBank/DDBJ databases">
        <authorList>
            <person name="Lee S.D."/>
        </authorList>
    </citation>
    <scope>NUCLEOTIDE SEQUENCE [LARGE SCALE GENOMIC DNA]</scope>
    <source>
        <strain evidence="2 3">YC2-7</strain>
    </source>
</reference>
<dbReference type="Pfam" id="PF00903">
    <property type="entry name" value="Glyoxalase"/>
    <property type="match status" value="1"/>
</dbReference>
<dbReference type="InterPro" id="IPR037523">
    <property type="entry name" value="VOC_core"/>
</dbReference>
<reference evidence="2 3" key="2">
    <citation type="submission" date="2020-06" db="EMBL/GenBank/DDBJ databases">
        <title>Antribacter stalactiti gen. nov., sp. nov., a new member of the family Nacardiaceae isolated from a cave.</title>
        <authorList>
            <person name="Kim I.S."/>
        </authorList>
    </citation>
    <scope>NUCLEOTIDE SEQUENCE [LARGE SCALE GENOMIC DNA]</scope>
    <source>
        <strain evidence="2 3">YC2-7</strain>
    </source>
</reference>